<feature type="domain" description="Pectinesterase catalytic" evidence="5">
    <location>
        <begin position="9"/>
        <end position="55"/>
    </location>
</feature>
<dbReference type="InterPro" id="IPR011050">
    <property type="entry name" value="Pectin_lyase_fold/virulence"/>
</dbReference>
<name>A0AA39RE85_ACESA</name>
<dbReference type="GO" id="GO:0042545">
    <property type="term" value="P:cell wall modification"/>
    <property type="evidence" value="ECO:0007669"/>
    <property type="project" value="InterPro"/>
</dbReference>
<sequence>MRRRCKRDSDRTTFRSATLAVSGDGFLARDVTVENSAGPEKHQAVALRVNADDQLCDKRRDEEEDDEQIGADEEEEGQRRWREEKTKGSGGKRRSEAKK</sequence>
<evidence type="ECO:0000256" key="2">
    <source>
        <dbReference type="ARBA" id="ARBA00022801"/>
    </source>
</evidence>
<evidence type="ECO:0000256" key="4">
    <source>
        <dbReference type="SAM" id="MobiDB-lite"/>
    </source>
</evidence>
<organism evidence="6 7">
    <name type="scientific">Acer saccharum</name>
    <name type="common">Sugar maple</name>
    <dbReference type="NCBI Taxonomy" id="4024"/>
    <lineage>
        <taxon>Eukaryota</taxon>
        <taxon>Viridiplantae</taxon>
        <taxon>Streptophyta</taxon>
        <taxon>Embryophyta</taxon>
        <taxon>Tracheophyta</taxon>
        <taxon>Spermatophyta</taxon>
        <taxon>Magnoliopsida</taxon>
        <taxon>eudicotyledons</taxon>
        <taxon>Gunneridae</taxon>
        <taxon>Pentapetalae</taxon>
        <taxon>rosids</taxon>
        <taxon>malvids</taxon>
        <taxon>Sapindales</taxon>
        <taxon>Sapindaceae</taxon>
        <taxon>Hippocastanoideae</taxon>
        <taxon>Acereae</taxon>
        <taxon>Acer</taxon>
    </lineage>
</organism>
<proteinExistence type="predicted"/>
<reference evidence="6" key="1">
    <citation type="journal article" date="2022" name="Plant J.">
        <title>Strategies of tolerance reflected in two North American maple genomes.</title>
        <authorList>
            <person name="McEvoy S.L."/>
            <person name="Sezen U.U."/>
            <person name="Trouern-Trend A."/>
            <person name="McMahon S.M."/>
            <person name="Schaberg P.G."/>
            <person name="Yang J."/>
            <person name="Wegrzyn J.L."/>
            <person name="Swenson N.G."/>
        </authorList>
    </citation>
    <scope>NUCLEOTIDE SEQUENCE</scope>
    <source>
        <strain evidence="6">NS2018</strain>
    </source>
</reference>
<gene>
    <name evidence="6" type="ORF">LWI29_025310</name>
</gene>
<keyword evidence="2" id="KW-0378">Hydrolase</keyword>
<dbReference type="InterPro" id="IPR000070">
    <property type="entry name" value="Pectinesterase_cat"/>
</dbReference>
<dbReference type="Proteomes" id="UP001168877">
    <property type="component" value="Unassembled WGS sequence"/>
</dbReference>
<dbReference type="InterPro" id="IPR012334">
    <property type="entry name" value="Pectin_lyas_fold"/>
</dbReference>
<feature type="compositionally biased region" description="Basic and acidic residues" evidence="4">
    <location>
        <begin position="77"/>
        <end position="87"/>
    </location>
</feature>
<feature type="compositionally biased region" description="Basic residues" evidence="4">
    <location>
        <begin position="90"/>
        <end position="99"/>
    </location>
</feature>
<evidence type="ECO:0000259" key="5">
    <source>
        <dbReference type="Pfam" id="PF01095"/>
    </source>
</evidence>
<dbReference type="SUPFAM" id="SSF51126">
    <property type="entry name" value="Pectin lyase-like"/>
    <property type="match status" value="1"/>
</dbReference>
<feature type="compositionally biased region" description="Acidic residues" evidence="4">
    <location>
        <begin position="62"/>
        <end position="76"/>
    </location>
</feature>
<keyword evidence="7" id="KW-1185">Reference proteome</keyword>
<keyword evidence="3" id="KW-0063">Aspartyl esterase</keyword>
<dbReference type="Pfam" id="PF01095">
    <property type="entry name" value="Pectinesterase"/>
    <property type="match status" value="1"/>
</dbReference>
<accession>A0AA39RE85</accession>
<dbReference type="EMBL" id="JAUESC010000388">
    <property type="protein sequence ID" value="KAK0572043.1"/>
    <property type="molecule type" value="Genomic_DNA"/>
</dbReference>
<dbReference type="Gene3D" id="2.160.20.10">
    <property type="entry name" value="Single-stranded right-handed beta-helix, Pectin lyase-like"/>
    <property type="match status" value="1"/>
</dbReference>
<feature type="region of interest" description="Disordered" evidence="4">
    <location>
        <begin position="36"/>
        <end position="99"/>
    </location>
</feature>
<reference evidence="6" key="2">
    <citation type="submission" date="2023-06" db="EMBL/GenBank/DDBJ databases">
        <authorList>
            <person name="Swenson N.G."/>
            <person name="Wegrzyn J.L."/>
            <person name="Mcevoy S.L."/>
        </authorList>
    </citation>
    <scope>NUCLEOTIDE SEQUENCE</scope>
    <source>
        <strain evidence="6">NS2018</strain>
        <tissue evidence="6">Leaf</tissue>
    </source>
</reference>
<protein>
    <recommendedName>
        <fullName evidence="5">Pectinesterase catalytic domain-containing protein</fullName>
    </recommendedName>
</protein>
<evidence type="ECO:0000256" key="1">
    <source>
        <dbReference type="ARBA" id="ARBA00005184"/>
    </source>
</evidence>
<comment type="pathway">
    <text evidence="1">Glycan metabolism; pectin degradation; 2-dehydro-3-deoxy-D-gluconate from pectin: step 1/5.</text>
</comment>
<dbReference type="AlphaFoldDB" id="A0AA39RE85"/>
<evidence type="ECO:0000313" key="6">
    <source>
        <dbReference type="EMBL" id="KAK0572043.1"/>
    </source>
</evidence>
<evidence type="ECO:0000313" key="7">
    <source>
        <dbReference type="Proteomes" id="UP001168877"/>
    </source>
</evidence>
<dbReference type="GO" id="GO:0030599">
    <property type="term" value="F:pectinesterase activity"/>
    <property type="evidence" value="ECO:0007669"/>
    <property type="project" value="InterPro"/>
</dbReference>
<comment type="caution">
    <text evidence="6">The sequence shown here is derived from an EMBL/GenBank/DDBJ whole genome shotgun (WGS) entry which is preliminary data.</text>
</comment>
<dbReference type="PANTHER" id="PTHR31707">
    <property type="entry name" value="PECTINESTERASE"/>
    <property type="match status" value="1"/>
</dbReference>
<evidence type="ECO:0000256" key="3">
    <source>
        <dbReference type="ARBA" id="ARBA00023085"/>
    </source>
</evidence>